<feature type="transmembrane region" description="Helical" evidence="1">
    <location>
        <begin position="31"/>
        <end position="50"/>
    </location>
</feature>
<keyword evidence="1" id="KW-1133">Transmembrane helix</keyword>
<feature type="transmembrane region" description="Helical" evidence="1">
    <location>
        <begin position="6"/>
        <end position="24"/>
    </location>
</feature>
<evidence type="ECO:0000313" key="2">
    <source>
        <dbReference type="EMBL" id="ANF33566.1"/>
    </source>
</evidence>
<keyword evidence="1" id="KW-0472">Membrane</keyword>
<feature type="transmembrane region" description="Helical" evidence="1">
    <location>
        <begin position="166"/>
        <end position="190"/>
    </location>
</feature>
<protein>
    <recommendedName>
        <fullName evidence="4">Transporter</fullName>
    </recommendedName>
</protein>
<keyword evidence="1" id="KW-0812">Transmembrane</keyword>
<dbReference type="EMBL" id="CP015629">
    <property type="protein sequence ID" value="ANF33566.1"/>
    <property type="molecule type" value="Genomic_DNA"/>
</dbReference>
<dbReference type="AlphaFoldDB" id="A0A172XA80"/>
<feature type="transmembrane region" description="Helical" evidence="1">
    <location>
        <begin position="56"/>
        <end position="74"/>
    </location>
</feature>
<sequence>MMDMILWMTLLVFVYLQLTLLYYLFGKSGLFCFNIIMTILSNLIILKKVFIFEQQISLAGIIFLSILCSLNLITEKYNDKLAIESTTLNMFIHITFVIMIHFTLYFQQNEFDTSNIHLKVLFNNASYTAIIFTGTYIIYLCNYVNIKIYSILQKNNISNKLINHNLSRLCSACIAYILANISMHVIAQLYPGNNINMVESSWIFTITIMIIDTFIYYFLNALKVRKA</sequence>
<dbReference type="InterPro" id="IPR003744">
    <property type="entry name" value="YhhQ"/>
</dbReference>
<evidence type="ECO:0008006" key="4">
    <source>
        <dbReference type="Google" id="ProtNLM"/>
    </source>
</evidence>
<gene>
    <name evidence="2" type="ORF">A7978_00250</name>
</gene>
<dbReference type="Proteomes" id="UP000264231">
    <property type="component" value="Chromosome"/>
</dbReference>
<feature type="transmembrane region" description="Helical" evidence="1">
    <location>
        <begin position="202"/>
        <end position="219"/>
    </location>
</feature>
<name>A0A172XA80_BORTU</name>
<reference evidence="2 3" key="1">
    <citation type="submission" date="2016-05" db="EMBL/GenBank/DDBJ databases">
        <title>Chromosome and linear plasmid sequence of a 2015 human isolate of tick-borne relapsing fever spirochete, Borrelia turicatae.</title>
        <authorList>
            <person name="Kingry L.C."/>
            <person name="Dhwani B."/>
            <person name="Replogle A."/>
            <person name="Sexton C."/>
            <person name="Rowe L."/>
            <person name="Stermole B.M."/>
            <person name="Christensen A.M."/>
            <person name="Schriefer M.E."/>
        </authorList>
    </citation>
    <scope>NUCLEOTIDE SEQUENCE [LARGE SCALE GENOMIC DNA]</scope>
    <source>
        <strain evidence="2 3">BTE5EL</strain>
    </source>
</reference>
<feature type="transmembrane region" description="Helical" evidence="1">
    <location>
        <begin position="86"/>
        <end position="106"/>
    </location>
</feature>
<dbReference type="Pfam" id="PF02592">
    <property type="entry name" value="Vut_1"/>
    <property type="match status" value="1"/>
</dbReference>
<proteinExistence type="predicted"/>
<organism evidence="2 3">
    <name type="scientific">Borrelia turicatae</name>
    <dbReference type="NCBI Taxonomy" id="142"/>
    <lineage>
        <taxon>Bacteria</taxon>
        <taxon>Pseudomonadati</taxon>
        <taxon>Spirochaetota</taxon>
        <taxon>Spirochaetia</taxon>
        <taxon>Spirochaetales</taxon>
        <taxon>Borreliaceae</taxon>
        <taxon>Borrelia</taxon>
    </lineage>
</organism>
<accession>A0A172XA80</accession>
<evidence type="ECO:0000313" key="3">
    <source>
        <dbReference type="Proteomes" id="UP000264231"/>
    </source>
</evidence>
<feature type="transmembrane region" description="Helical" evidence="1">
    <location>
        <begin position="126"/>
        <end position="145"/>
    </location>
</feature>
<evidence type="ECO:0000256" key="1">
    <source>
        <dbReference type="SAM" id="Phobius"/>
    </source>
</evidence>